<sequence>MLLLVDNMALSQYSMKHYRNCNKFSVMARALSSYATKHITRQTSPEEPSLYHEQRREQ</sequence>
<protein>
    <submittedName>
        <fullName evidence="2">Uncharacterized protein</fullName>
    </submittedName>
</protein>
<evidence type="ECO:0000256" key="1">
    <source>
        <dbReference type="SAM" id="MobiDB-lite"/>
    </source>
</evidence>
<feature type="region of interest" description="Disordered" evidence="1">
    <location>
        <begin position="37"/>
        <end position="58"/>
    </location>
</feature>
<proteinExistence type="predicted"/>
<gene>
    <name evidence="2" type="primary">ORF120974</name>
</gene>
<reference evidence="2" key="1">
    <citation type="submission" date="2014-12" db="EMBL/GenBank/DDBJ databases">
        <title>Insight into the proteome of Arion vulgaris.</title>
        <authorList>
            <person name="Aradska J."/>
            <person name="Bulat T."/>
            <person name="Smidak R."/>
            <person name="Sarate P."/>
            <person name="Gangsoo J."/>
            <person name="Sialana F."/>
            <person name="Bilban M."/>
            <person name="Lubec G."/>
        </authorList>
    </citation>
    <scope>NUCLEOTIDE SEQUENCE</scope>
    <source>
        <tissue evidence="2">Skin</tissue>
    </source>
</reference>
<feature type="compositionally biased region" description="Basic and acidic residues" evidence="1">
    <location>
        <begin position="49"/>
        <end position="58"/>
    </location>
</feature>
<feature type="non-terminal residue" evidence="2">
    <location>
        <position position="58"/>
    </location>
</feature>
<organism evidence="2">
    <name type="scientific">Arion vulgaris</name>
    <dbReference type="NCBI Taxonomy" id="1028688"/>
    <lineage>
        <taxon>Eukaryota</taxon>
        <taxon>Metazoa</taxon>
        <taxon>Spiralia</taxon>
        <taxon>Lophotrochozoa</taxon>
        <taxon>Mollusca</taxon>
        <taxon>Gastropoda</taxon>
        <taxon>Heterobranchia</taxon>
        <taxon>Euthyneura</taxon>
        <taxon>Panpulmonata</taxon>
        <taxon>Eupulmonata</taxon>
        <taxon>Stylommatophora</taxon>
        <taxon>Helicina</taxon>
        <taxon>Arionoidea</taxon>
        <taxon>Arionidae</taxon>
        <taxon>Arion</taxon>
    </lineage>
</organism>
<evidence type="ECO:0000313" key="2">
    <source>
        <dbReference type="EMBL" id="CEK80445.1"/>
    </source>
</evidence>
<name>A0A0B7AKN8_9EUPU</name>
<dbReference type="EMBL" id="HACG01033580">
    <property type="protein sequence ID" value="CEK80445.1"/>
    <property type="molecule type" value="Transcribed_RNA"/>
</dbReference>
<dbReference type="AlphaFoldDB" id="A0A0B7AKN8"/>
<accession>A0A0B7AKN8</accession>